<sequence length="230" mass="25546">MMVRAGVDAIILYFADHISESANQRVQQFRDYMQRNAGDWITELVPAYSSLLVYYDVLQRTESQVKHSLKELLESLDDASTSGEQQQVTEHVIEVYYDQSVGPDLARVAKQHGLSVEQVIEKHQQQSYRVYAVGFAPGFAYLGEVAEDLQTPRLDSPREKVAAGSVAIAERQTAVYPLPSPGGWNIIGRTAKTLYDPSSGELNTMKSGDRVRFTGISKEAFLAQGGLLDE</sequence>
<name>A0A432ZUH6_9GAMM</name>
<reference evidence="5 6" key="1">
    <citation type="journal article" date="2011" name="Front. Microbiol.">
        <title>Genomic signatures of strain selection and enhancement in Bacillus atrophaeus var. globigii, a historical biowarfare simulant.</title>
        <authorList>
            <person name="Gibbons H.S."/>
            <person name="Broomall S.M."/>
            <person name="McNew L.A."/>
            <person name="Daligault H."/>
            <person name="Chapman C."/>
            <person name="Bruce D."/>
            <person name="Karavis M."/>
            <person name="Krepps M."/>
            <person name="McGregor P.A."/>
            <person name="Hong C."/>
            <person name="Park K.H."/>
            <person name="Akmal A."/>
            <person name="Feldman A."/>
            <person name="Lin J.S."/>
            <person name="Chang W.E."/>
            <person name="Higgs B.W."/>
            <person name="Demirev P."/>
            <person name="Lindquist J."/>
            <person name="Liem A."/>
            <person name="Fochler E."/>
            <person name="Read T.D."/>
            <person name="Tapia R."/>
            <person name="Johnson S."/>
            <person name="Bishop-Lilly K.A."/>
            <person name="Detter C."/>
            <person name="Han C."/>
            <person name="Sozhamannan S."/>
            <person name="Rosenzweig C.N."/>
            <person name="Skowronski E.W."/>
        </authorList>
    </citation>
    <scope>NUCLEOTIDE SEQUENCE [LARGE SCALE GENOMIC DNA]</scope>
    <source>
        <strain evidence="5 6">CC-PW-9</strain>
    </source>
</reference>
<dbReference type="InterPro" id="IPR003833">
    <property type="entry name" value="CT_C_D"/>
</dbReference>
<dbReference type="InterPro" id="IPR010016">
    <property type="entry name" value="PxpB"/>
</dbReference>
<dbReference type="InterPro" id="IPR029000">
    <property type="entry name" value="Cyclophilin-like_dom_sf"/>
</dbReference>
<dbReference type="GO" id="GO:0005524">
    <property type="term" value="F:ATP binding"/>
    <property type="evidence" value="ECO:0007669"/>
    <property type="project" value="UniProtKB-KW"/>
</dbReference>
<dbReference type="GO" id="GO:0016787">
    <property type="term" value="F:hydrolase activity"/>
    <property type="evidence" value="ECO:0007669"/>
    <property type="project" value="UniProtKB-KW"/>
</dbReference>
<keyword evidence="1" id="KW-0547">Nucleotide-binding</keyword>
<dbReference type="OrthoDB" id="9778567at2"/>
<accession>A0A432ZUH6</accession>
<dbReference type="SUPFAM" id="SSF50891">
    <property type="entry name" value="Cyclophilin-like"/>
    <property type="match status" value="1"/>
</dbReference>
<comment type="caution">
    <text evidence="5">The sequence shown here is derived from an EMBL/GenBank/DDBJ whole genome shotgun (WGS) entry which is preliminary data.</text>
</comment>
<dbReference type="PANTHER" id="PTHR34698:SF2">
    <property type="entry name" value="5-OXOPROLINASE SUBUNIT B"/>
    <property type="match status" value="1"/>
</dbReference>
<dbReference type="SUPFAM" id="SSF160467">
    <property type="entry name" value="PH0987 N-terminal domain-like"/>
    <property type="match status" value="1"/>
</dbReference>
<dbReference type="Pfam" id="PF02682">
    <property type="entry name" value="CT_C_D"/>
    <property type="match status" value="1"/>
</dbReference>
<dbReference type="Gene3D" id="2.40.100.10">
    <property type="entry name" value="Cyclophilin-like"/>
    <property type="match status" value="1"/>
</dbReference>
<dbReference type="SMART" id="SM00796">
    <property type="entry name" value="AHS1"/>
    <property type="match status" value="1"/>
</dbReference>
<dbReference type="Proteomes" id="UP000287996">
    <property type="component" value="Unassembled WGS sequence"/>
</dbReference>
<dbReference type="Gene3D" id="3.30.1360.40">
    <property type="match status" value="1"/>
</dbReference>
<evidence type="ECO:0000256" key="2">
    <source>
        <dbReference type="ARBA" id="ARBA00022801"/>
    </source>
</evidence>
<evidence type="ECO:0000256" key="3">
    <source>
        <dbReference type="ARBA" id="ARBA00022840"/>
    </source>
</evidence>
<keyword evidence="3" id="KW-0067">ATP-binding</keyword>
<dbReference type="EMBL" id="PIQH01000001">
    <property type="protein sequence ID" value="RUO81570.1"/>
    <property type="molecule type" value="Genomic_DNA"/>
</dbReference>
<dbReference type="NCBIfam" id="TIGR00370">
    <property type="entry name" value="5-oxoprolinase subunit PxpB"/>
    <property type="match status" value="1"/>
</dbReference>
<evidence type="ECO:0000313" key="5">
    <source>
        <dbReference type="EMBL" id="RUO81570.1"/>
    </source>
</evidence>
<gene>
    <name evidence="5" type="ORF">CWI84_01625</name>
</gene>
<keyword evidence="2 5" id="KW-0378">Hydrolase</keyword>
<keyword evidence="6" id="KW-1185">Reference proteome</keyword>
<feature type="domain" description="Carboxyltransferase" evidence="4">
    <location>
        <begin position="2"/>
        <end position="228"/>
    </location>
</feature>
<protein>
    <submittedName>
        <fullName evidence="5">Allophanate hydrolase subunit 1</fullName>
    </submittedName>
</protein>
<evidence type="ECO:0000256" key="1">
    <source>
        <dbReference type="ARBA" id="ARBA00022741"/>
    </source>
</evidence>
<evidence type="ECO:0000259" key="4">
    <source>
        <dbReference type="SMART" id="SM00796"/>
    </source>
</evidence>
<dbReference type="PANTHER" id="PTHR34698">
    <property type="entry name" value="5-OXOPROLINASE SUBUNIT B"/>
    <property type="match status" value="1"/>
</dbReference>
<proteinExistence type="predicted"/>
<evidence type="ECO:0000313" key="6">
    <source>
        <dbReference type="Proteomes" id="UP000287996"/>
    </source>
</evidence>
<organism evidence="5 6">
    <name type="scientific">Idiomarina tyrosinivorans</name>
    <dbReference type="NCBI Taxonomy" id="1445662"/>
    <lineage>
        <taxon>Bacteria</taxon>
        <taxon>Pseudomonadati</taxon>
        <taxon>Pseudomonadota</taxon>
        <taxon>Gammaproteobacteria</taxon>
        <taxon>Alteromonadales</taxon>
        <taxon>Idiomarinaceae</taxon>
        <taxon>Idiomarina</taxon>
    </lineage>
</organism>
<dbReference type="AlphaFoldDB" id="A0A432ZUH6"/>